<organism evidence="2 3">
    <name type="scientific">Symbiochloris irregularis</name>
    <dbReference type="NCBI Taxonomy" id="706552"/>
    <lineage>
        <taxon>Eukaryota</taxon>
        <taxon>Viridiplantae</taxon>
        <taxon>Chlorophyta</taxon>
        <taxon>core chlorophytes</taxon>
        <taxon>Trebouxiophyceae</taxon>
        <taxon>Trebouxiales</taxon>
        <taxon>Trebouxiaceae</taxon>
        <taxon>Symbiochloris</taxon>
    </lineage>
</organism>
<evidence type="ECO:0008006" key="4">
    <source>
        <dbReference type="Google" id="ProtNLM"/>
    </source>
</evidence>
<reference evidence="2 3" key="1">
    <citation type="journal article" date="2024" name="Nat. Commun.">
        <title>Phylogenomics reveals the evolutionary origins of lichenization in chlorophyte algae.</title>
        <authorList>
            <person name="Puginier C."/>
            <person name="Libourel C."/>
            <person name="Otte J."/>
            <person name="Skaloud P."/>
            <person name="Haon M."/>
            <person name="Grisel S."/>
            <person name="Petersen M."/>
            <person name="Berrin J.G."/>
            <person name="Delaux P.M."/>
            <person name="Dal Grande F."/>
            <person name="Keller J."/>
        </authorList>
    </citation>
    <scope>NUCLEOTIDE SEQUENCE [LARGE SCALE GENOMIC DNA]</scope>
    <source>
        <strain evidence="2 3">SAG 2036</strain>
    </source>
</reference>
<dbReference type="Proteomes" id="UP001465755">
    <property type="component" value="Unassembled WGS sequence"/>
</dbReference>
<evidence type="ECO:0000256" key="1">
    <source>
        <dbReference type="SAM" id="MobiDB-lite"/>
    </source>
</evidence>
<feature type="region of interest" description="Disordered" evidence="1">
    <location>
        <begin position="297"/>
        <end position="328"/>
    </location>
</feature>
<proteinExistence type="predicted"/>
<dbReference type="Gene3D" id="6.10.140.110">
    <property type="match status" value="3"/>
</dbReference>
<keyword evidence="3" id="KW-1185">Reference proteome</keyword>
<gene>
    <name evidence="2" type="ORF">WJX73_001215</name>
</gene>
<accession>A0AAW1NXK5</accession>
<dbReference type="SMART" id="SM01425">
    <property type="entry name" value="EsV_1_7"/>
    <property type="match status" value="6"/>
</dbReference>
<protein>
    <recommendedName>
        <fullName evidence="4">EsV-1-7</fullName>
    </recommendedName>
</protein>
<sequence>METFEHPGMQVQDMNGVDGRLDVKSPRCSHPDCTKQSIYNLPGSSGAILCSHHKEPGMVDVVHKLCAHPDCHTQPNYNYPDKKGGVFCSQHKEPGMVDVNNKRCAHPGCNKSAWCNHVGQRGGLFCSQHKMPGMIYITNMLCAQEGCRKRPGYNFPGESTTGKYCSQHKLEGMVDVKHKPCQYENCTKRPYFNYQGETHGILCNEHKQPGMINVGQAPCAEPGCHLAPSFNFPGQKKRLFCAQHKLEGMVNISQQPRSQLSAAAELAQQGHVVEEPMVHGLVDAYGHEQATQADMSQLGMDGGHEDLDPSLLNPAPKRRRGRRPGMPAMPVMAPNPYAQLSGPSMAIPLTEVPAEGELMIDGVITHWSPQEDCAILKATNVDAGGCPYEATFQGLQVVLSVQMGGPTRTSAQIRERYRFLSTRLFWSFAQYVQQAAVPQPDYASLQGDQRYYQHMQSSEGMVVNHDGQLHDASVYQHSQAMEVPGMHHPGVHDHHGMHAGAHEMHHATGHEDVHGMHHVQHVNHVQHDANE</sequence>
<dbReference type="EMBL" id="JALJOQ010000118">
    <property type="protein sequence ID" value="KAK9796245.1"/>
    <property type="molecule type" value="Genomic_DNA"/>
</dbReference>
<evidence type="ECO:0000313" key="3">
    <source>
        <dbReference type="Proteomes" id="UP001465755"/>
    </source>
</evidence>
<comment type="caution">
    <text evidence="2">The sequence shown here is derived from an EMBL/GenBank/DDBJ whole genome shotgun (WGS) entry which is preliminary data.</text>
</comment>
<dbReference type="Pfam" id="PF19114">
    <property type="entry name" value="EsV_1_7_cys"/>
    <property type="match status" value="6"/>
</dbReference>
<dbReference type="InterPro" id="IPR043822">
    <property type="entry name" value="EsV_1_7_cys"/>
</dbReference>
<evidence type="ECO:0000313" key="2">
    <source>
        <dbReference type="EMBL" id="KAK9796245.1"/>
    </source>
</evidence>
<name>A0AAW1NXK5_9CHLO</name>
<dbReference type="AlphaFoldDB" id="A0AAW1NXK5"/>